<organism evidence="2 3">
    <name type="scientific">Candidatus Lloydbacteria bacterium CG22_combo_CG10-13_8_21_14_all_47_15</name>
    <dbReference type="NCBI Taxonomy" id="1974635"/>
    <lineage>
        <taxon>Bacteria</taxon>
        <taxon>Candidatus Lloydiibacteriota</taxon>
    </lineage>
</organism>
<evidence type="ECO:0000313" key="3">
    <source>
        <dbReference type="Proteomes" id="UP000230638"/>
    </source>
</evidence>
<gene>
    <name evidence="2" type="ORF">COW88_03290</name>
</gene>
<evidence type="ECO:0000313" key="2">
    <source>
        <dbReference type="EMBL" id="PIP73000.1"/>
    </source>
</evidence>
<comment type="caution">
    <text evidence="2">The sequence shown here is derived from an EMBL/GenBank/DDBJ whole genome shotgun (WGS) entry which is preliminary data.</text>
</comment>
<accession>A0A2H0CUD7</accession>
<keyword evidence="1" id="KW-0472">Membrane</keyword>
<reference evidence="2 3" key="1">
    <citation type="submission" date="2017-09" db="EMBL/GenBank/DDBJ databases">
        <title>Depth-based differentiation of microbial function through sediment-hosted aquifers and enrichment of novel symbionts in the deep terrestrial subsurface.</title>
        <authorList>
            <person name="Probst A.J."/>
            <person name="Ladd B."/>
            <person name="Jarett J.K."/>
            <person name="Geller-Mcgrath D.E."/>
            <person name="Sieber C.M."/>
            <person name="Emerson J.B."/>
            <person name="Anantharaman K."/>
            <person name="Thomas B.C."/>
            <person name="Malmstrom R."/>
            <person name="Stieglmeier M."/>
            <person name="Klingl A."/>
            <person name="Woyke T."/>
            <person name="Ryan C.M."/>
            <person name="Banfield J.F."/>
        </authorList>
    </citation>
    <scope>NUCLEOTIDE SEQUENCE [LARGE SCALE GENOMIC DNA]</scope>
    <source>
        <strain evidence="2">CG22_combo_CG10-13_8_21_14_all_47_15</strain>
    </source>
</reference>
<keyword evidence="1" id="KW-1133">Transmembrane helix</keyword>
<sequence>MIHRSFWLILALSISFGTALVEYLTAGRLFVVIPYAVIIPLIVLMPRFLYYYYALPRGRGSTRLLINIERALFIIVGLNAPASLLLHNLGFQYDRFLHFTMGIAYFYAFILLISIFFKNPGMLMHGIPFVTLIIAGIAMTFLWEGGQYTLDRIFGISLFSDRAQDITRDFWEDVFFGIAGGIISLAYLKNRLMRIVMDI</sequence>
<feature type="transmembrane region" description="Helical" evidence="1">
    <location>
        <begin position="96"/>
        <end position="117"/>
    </location>
</feature>
<dbReference type="Proteomes" id="UP000230638">
    <property type="component" value="Unassembled WGS sequence"/>
</dbReference>
<feature type="transmembrane region" description="Helical" evidence="1">
    <location>
        <begin position="129"/>
        <end position="150"/>
    </location>
</feature>
<protein>
    <recommendedName>
        <fullName evidence="4">DUF2238 domain-containing protein</fullName>
    </recommendedName>
</protein>
<feature type="transmembrane region" description="Helical" evidence="1">
    <location>
        <begin position="71"/>
        <end position="90"/>
    </location>
</feature>
<keyword evidence="1" id="KW-0812">Transmembrane</keyword>
<proteinExistence type="predicted"/>
<dbReference type="AlphaFoldDB" id="A0A2H0CUD7"/>
<name>A0A2H0CUD7_9BACT</name>
<dbReference type="EMBL" id="PCTL01000033">
    <property type="protein sequence ID" value="PIP73000.1"/>
    <property type="molecule type" value="Genomic_DNA"/>
</dbReference>
<evidence type="ECO:0000256" key="1">
    <source>
        <dbReference type="SAM" id="Phobius"/>
    </source>
</evidence>
<evidence type="ECO:0008006" key="4">
    <source>
        <dbReference type="Google" id="ProtNLM"/>
    </source>
</evidence>
<feature type="transmembrane region" description="Helical" evidence="1">
    <location>
        <begin position="170"/>
        <end position="188"/>
    </location>
</feature>
<feature type="transmembrane region" description="Helical" evidence="1">
    <location>
        <begin position="29"/>
        <end position="50"/>
    </location>
</feature>